<name>A0A517MG44_9BACT</name>
<dbReference type="AlphaFoldDB" id="A0A517MG44"/>
<keyword evidence="1" id="KW-1133">Transmembrane helix</keyword>
<dbReference type="OrthoDB" id="289170at2"/>
<evidence type="ECO:0000256" key="1">
    <source>
        <dbReference type="SAM" id="Phobius"/>
    </source>
</evidence>
<dbReference type="Proteomes" id="UP000320672">
    <property type="component" value="Chromosome"/>
</dbReference>
<sequence>MATSVTEKQAAAIRQKMAEIRTGLPDGMDEVREEVSNLTDWKFYVRKYPLVVLPAVAVAAYMVVPPIVKSSTGRATGQRDSVASDRSEETPVVKTSLLAGFAGAAFRFGARTAVTLALNHVSRMAQKNDDRF</sequence>
<dbReference type="EMBL" id="CP036262">
    <property type="protein sequence ID" value="QDS93854.1"/>
    <property type="molecule type" value="Genomic_DNA"/>
</dbReference>
<feature type="transmembrane region" description="Helical" evidence="1">
    <location>
        <begin position="48"/>
        <end position="68"/>
    </location>
</feature>
<proteinExistence type="predicted"/>
<dbReference type="KEGG" id="rml:FF011L_26290"/>
<evidence type="ECO:0008006" key="4">
    <source>
        <dbReference type="Google" id="ProtNLM"/>
    </source>
</evidence>
<evidence type="ECO:0000313" key="3">
    <source>
        <dbReference type="Proteomes" id="UP000320672"/>
    </source>
</evidence>
<dbReference type="RefSeq" id="WP_145351946.1">
    <property type="nucleotide sequence ID" value="NZ_CP036262.1"/>
</dbReference>
<keyword evidence="1" id="KW-0472">Membrane</keyword>
<evidence type="ECO:0000313" key="2">
    <source>
        <dbReference type="EMBL" id="QDS93854.1"/>
    </source>
</evidence>
<accession>A0A517MG44</accession>
<gene>
    <name evidence="2" type="ORF">FF011L_26290</name>
</gene>
<reference evidence="2 3" key="1">
    <citation type="submission" date="2019-02" db="EMBL/GenBank/DDBJ databases">
        <title>Deep-cultivation of Planctomycetes and their phenomic and genomic characterization uncovers novel biology.</title>
        <authorList>
            <person name="Wiegand S."/>
            <person name="Jogler M."/>
            <person name="Boedeker C."/>
            <person name="Pinto D."/>
            <person name="Vollmers J."/>
            <person name="Rivas-Marin E."/>
            <person name="Kohn T."/>
            <person name="Peeters S.H."/>
            <person name="Heuer A."/>
            <person name="Rast P."/>
            <person name="Oberbeckmann S."/>
            <person name="Bunk B."/>
            <person name="Jeske O."/>
            <person name="Meyerdierks A."/>
            <person name="Storesund J.E."/>
            <person name="Kallscheuer N."/>
            <person name="Luecker S."/>
            <person name="Lage O.M."/>
            <person name="Pohl T."/>
            <person name="Merkel B.J."/>
            <person name="Hornburger P."/>
            <person name="Mueller R.-W."/>
            <person name="Bruemmer F."/>
            <person name="Labrenz M."/>
            <person name="Spormann A.M."/>
            <person name="Op den Camp H."/>
            <person name="Overmann J."/>
            <person name="Amann R."/>
            <person name="Jetten M.S.M."/>
            <person name="Mascher T."/>
            <person name="Medema M.H."/>
            <person name="Devos D.P."/>
            <person name="Kaster A.-K."/>
            <person name="Ovreas L."/>
            <person name="Rohde M."/>
            <person name="Galperin M.Y."/>
            <person name="Jogler C."/>
        </authorList>
    </citation>
    <scope>NUCLEOTIDE SEQUENCE [LARGE SCALE GENOMIC DNA]</scope>
    <source>
        <strain evidence="2 3">FF011L</strain>
    </source>
</reference>
<keyword evidence="1" id="KW-0812">Transmembrane</keyword>
<keyword evidence="3" id="KW-1185">Reference proteome</keyword>
<organism evidence="2 3">
    <name type="scientific">Roseimaritima multifibrata</name>
    <dbReference type="NCBI Taxonomy" id="1930274"/>
    <lineage>
        <taxon>Bacteria</taxon>
        <taxon>Pseudomonadati</taxon>
        <taxon>Planctomycetota</taxon>
        <taxon>Planctomycetia</taxon>
        <taxon>Pirellulales</taxon>
        <taxon>Pirellulaceae</taxon>
        <taxon>Roseimaritima</taxon>
    </lineage>
</organism>
<protein>
    <recommendedName>
        <fullName evidence="4">DUF3618 domain-containing protein</fullName>
    </recommendedName>
</protein>